<sequence length="160" mass="19267">MITQQQTMVTDEQVMNGYWFNIKEELELVGFKGLLLEKLLQIITDYNTMEEFWNFIILNEEKQMTKVLLVHKFLIYMQSKYSFSDAGEFKRVYCSVKERNDRQNVIAKLFFSKSDEYYKVIDWIDTGKISFEEIYKLVVDYRRIFTAKESISLIEIMLIK</sequence>
<dbReference type="EMBL" id="FXAZ01000004">
    <property type="protein sequence ID" value="SMG52195.1"/>
    <property type="molecule type" value="Genomic_DNA"/>
</dbReference>
<evidence type="ECO:0000313" key="1">
    <source>
        <dbReference type="EMBL" id="SMG52195.1"/>
    </source>
</evidence>
<name>A0A1X7LEJ4_9BACL</name>
<dbReference type="AlphaFoldDB" id="A0A1X7LEJ4"/>
<protein>
    <submittedName>
        <fullName evidence="1">Uncharacterized protein</fullName>
    </submittedName>
</protein>
<keyword evidence="2" id="KW-1185">Reference proteome</keyword>
<evidence type="ECO:0000313" key="2">
    <source>
        <dbReference type="Proteomes" id="UP000193834"/>
    </source>
</evidence>
<dbReference type="Proteomes" id="UP000193834">
    <property type="component" value="Unassembled WGS sequence"/>
</dbReference>
<gene>
    <name evidence="1" type="ORF">SAMN06295960_3359</name>
</gene>
<proteinExistence type="predicted"/>
<accession>A0A1X7LEJ4</accession>
<reference evidence="1 2" key="1">
    <citation type="submission" date="2017-04" db="EMBL/GenBank/DDBJ databases">
        <authorList>
            <person name="Afonso C.L."/>
            <person name="Miller P.J."/>
            <person name="Scott M.A."/>
            <person name="Spackman E."/>
            <person name="Goraichik I."/>
            <person name="Dimitrov K.M."/>
            <person name="Suarez D.L."/>
            <person name="Swayne D.E."/>
        </authorList>
    </citation>
    <scope>NUCLEOTIDE SEQUENCE [LARGE SCALE GENOMIC DNA]</scope>
    <source>
        <strain evidence="1 2">11</strain>
    </source>
</reference>
<organism evidence="1 2">
    <name type="scientific">Paenibacillus aquistagni</name>
    <dbReference type="NCBI Taxonomy" id="1852522"/>
    <lineage>
        <taxon>Bacteria</taxon>
        <taxon>Bacillati</taxon>
        <taxon>Bacillota</taxon>
        <taxon>Bacilli</taxon>
        <taxon>Bacillales</taxon>
        <taxon>Paenibacillaceae</taxon>
        <taxon>Paenibacillus</taxon>
    </lineage>
</organism>
<dbReference type="RefSeq" id="WP_085495973.1">
    <property type="nucleotide sequence ID" value="NZ_FXAZ01000004.1"/>
</dbReference>
<dbReference type="OrthoDB" id="2629284at2"/>